<sequence>MHCVLLPRGVFYWSHDPQGRDAIPEEDWGRFGIPELTVEEWIGSNWEEEDYVALREHRDSLDHDLDGQQYAYEHGYPELLAGDPHNIKDLGYSDSKLGFPPSPSRSQLTSPSSSSIVEEHTESQRNPEHEDTPAIPIEGEDTANHWAKRGFLNKW</sequence>
<organism evidence="2 3">
    <name type="scientific">Marasmius tenuissimus</name>
    <dbReference type="NCBI Taxonomy" id="585030"/>
    <lineage>
        <taxon>Eukaryota</taxon>
        <taxon>Fungi</taxon>
        <taxon>Dikarya</taxon>
        <taxon>Basidiomycota</taxon>
        <taxon>Agaricomycotina</taxon>
        <taxon>Agaricomycetes</taxon>
        <taxon>Agaricomycetidae</taxon>
        <taxon>Agaricales</taxon>
        <taxon>Marasmiineae</taxon>
        <taxon>Marasmiaceae</taxon>
        <taxon>Marasmius</taxon>
    </lineage>
</organism>
<feature type="region of interest" description="Disordered" evidence="1">
    <location>
        <begin position="82"/>
        <end position="144"/>
    </location>
</feature>
<keyword evidence="3" id="KW-1185">Reference proteome</keyword>
<protein>
    <submittedName>
        <fullName evidence="2">Uncharacterized protein</fullName>
    </submittedName>
</protein>
<comment type="caution">
    <text evidence="2">The sequence shown here is derived from an EMBL/GenBank/DDBJ whole genome shotgun (WGS) entry which is preliminary data.</text>
</comment>
<gene>
    <name evidence="2" type="ORF">AAF712_012040</name>
</gene>
<reference evidence="2 3" key="1">
    <citation type="submission" date="2024-05" db="EMBL/GenBank/DDBJ databases">
        <title>A draft genome resource for the thread blight pathogen Marasmius tenuissimus strain MS-2.</title>
        <authorList>
            <person name="Yulfo-Soto G.E."/>
            <person name="Baruah I.K."/>
            <person name="Amoako-Attah I."/>
            <person name="Bukari Y."/>
            <person name="Meinhardt L.W."/>
            <person name="Bailey B.A."/>
            <person name="Cohen S.P."/>
        </authorList>
    </citation>
    <scope>NUCLEOTIDE SEQUENCE [LARGE SCALE GENOMIC DNA]</scope>
    <source>
        <strain evidence="2 3">MS-2</strain>
    </source>
</reference>
<evidence type="ECO:0000313" key="3">
    <source>
        <dbReference type="Proteomes" id="UP001437256"/>
    </source>
</evidence>
<evidence type="ECO:0000256" key="1">
    <source>
        <dbReference type="SAM" id="MobiDB-lite"/>
    </source>
</evidence>
<feature type="compositionally biased region" description="Low complexity" evidence="1">
    <location>
        <begin position="104"/>
        <end position="115"/>
    </location>
</feature>
<dbReference type="Proteomes" id="UP001437256">
    <property type="component" value="Unassembled WGS sequence"/>
</dbReference>
<proteinExistence type="predicted"/>
<evidence type="ECO:0000313" key="2">
    <source>
        <dbReference type="EMBL" id="KAL0061170.1"/>
    </source>
</evidence>
<name>A0ABR2ZHP4_9AGAR</name>
<dbReference type="EMBL" id="JBBXMP010000146">
    <property type="protein sequence ID" value="KAL0061170.1"/>
    <property type="molecule type" value="Genomic_DNA"/>
</dbReference>
<feature type="non-terminal residue" evidence="2">
    <location>
        <position position="155"/>
    </location>
</feature>
<feature type="compositionally biased region" description="Basic and acidic residues" evidence="1">
    <location>
        <begin position="117"/>
        <end position="132"/>
    </location>
</feature>
<accession>A0ABR2ZHP4</accession>